<dbReference type="EMBL" id="VMTR01000015">
    <property type="protein sequence ID" value="TVT95857.1"/>
    <property type="molecule type" value="Genomic_DNA"/>
</dbReference>
<dbReference type="GO" id="GO:0016020">
    <property type="term" value="C:membrane"/>
    <property type="evidence" value="ECO:0007669"/>
    <property type="project" value="InterPro"/>
</dbReference>
<dbReference type="Gene3D" id="2.70.150.10">
    <property type="entry name" value="Calcium-transporting ATPase, cytoplasmic transduction domain A"/>
    <property type="match status" value="1"/>
</dbReference>
<dbReference type="GO" id="GO:0012505">
    <property type="term" value="C:endomembrane system"/>
    <property type="evidence" value="ECO:0007669"/>
    <property type="project" value="UniProtKB-SubCell"/>
</dbReference>
<reference evidence="13 14" key="1">
    <citation type="submission" date="2019-07" db="EMBL/GenBank/DDBJ databases">
        <title>Draft genome sequence of Haloferax volcanii SS0101, isolated from salt farm in Samut Sakhon, Thailand.</title>
        <authorList>
            <person name="Wanthongcharoen S."/>
            <person name="Yamprayoonswat W."/>
            <person name="Ruangsuj P."/>
            <person name="Thongpramul N."/>
            <person name="Jumpathong W."/>
            <person name="Sittihan S."/>
            <person name="Kanjanavas P."/>
            <person name="Yasawong M."/>
        </authorList>
    </citation>
    <scope>NUCLEOTIDE SEQUENCE [LARGE SCALE GENOMIC DNA]</scope>
    <source>
        <strain evidence="13 14">SS0101</strain>
    </source>
</reference>
<dbReference type="InterPro" id="IPR023298">
    <property type="entry name" value="ATPase_P-typ_TM_dom_sf"/>
</dbReference>
<dbReference type="InterPro" id="IPR018303">
    <property type="entry name" value="ATPase_P-typ_P_site"/>
</dbReference>
<keyword evidence="6" id="KW-0460">Magnesium</keyword>
<feature type="transmembrane region" description="Helical" evidence="11">
    <location>
        <begin position="90"/>
        <end position="108"/>
    </location>
</feature>
<dbReference type="PRINTS" id="PR00119">
    <property type="entry name" value="CATATPASE"/>
</dbReference>
<dbReference type="AlphaFoldDB" id="A0A558GDK2"/>
<keyword evidence="7" id="KW-1278">Translocase</keyword>
<feature type="transmembrane region" description="Helical" evidence="11">
    <location>
        <begin position="114"/>
        <end position="133"/>
    </location>
</feature>
<feature type="transmembrane region" description="Helical" evidence="11">
    <location>
        <begin position="305"/>
        <end position="333"/>
    </location>
</feature>
<feature type="transmembrane region" description="Helical" evidence="11">
    <location>
        <begin position="851"/>
        <end position="870"/>
    </location>
</feature>
<evidence type="ECO:0000256" key="4">
    <source>
        <dbReference type="ARBA" id="ARBA00022741"/>
    </source>
</evidence>
<dbReference type="SUPFAM" id="SSF81665">
    <property type="entry name" value="Calcium ATPase, transmembrane domain M"/>
    <property type="match status" value="1"/>
</dbReference>
<dbReference type="GO" id="GO:0005524">
    <property type="term" value="F:ATP binding"/>
    <property type="evidence" value="ECO:0007669"/>
    <property type="project" value="UniProtKB-KW"/>
</dbReference>
<evidence type="ECO:0000256" key="1">
    <source>
        <dbReference type="ARBA" id="ARBA00004127"/>
    </source>
</evidence>
<dbReference type="Gene3D" id="1.20.1110.10">
    <property type="entry name" value="Calcium-transporting ATPase, transmembrane domain"/>
    <property type="match status" value="1"/>
</dbReference>
<comment type="subcellular location">
    <subcellularLocation>
        <location evidence="1">Endomembrane system</location>
        <topology evidence="1">Multi-pass membrane protein</topology>
    </subcellularLocation>
</comment>
<dbReference type="InterPro" id="IPR004014">
    <property type="entry name" value="ATPase_P-typ_cation-transptr_N"/>
</dbReference>
<dbReference type="PRINTS" id="PR00120">
    <property type="entry name" value="HATPASE"/>
</dbReference>
<dbReference type="InterPro" id="IPR036412">
    <property type="entry name" value="HAD-like_sf"/>
</dbReference>
<evidence type="ECO:0000256" key="8">
    <source>
        <dbReference type="ARBA" id="ARBA00022989"/>
    </source>
</evidence>
<dbReference type="SFLD" id="SFLDF00027">
    <property type="entry name" value="p-type_atpase"/>
    <property type="match status" value="1"/>
</dbReference>
<evidence type="ECO:0000313" key="13">
    <source>
        <dbReference type="EMBL" id="TVT95857.1"/>
    </source>
</evidence>
<feature type="transmembrane region" description="Helical" evidence="11">
    <location>
        <begin position="920"/>
        <end position="940"/>
    </location>
</feature>
<dbReference type="FunFam" id="2.70.150.10:FF:000160">
    <property type="entry name" value="Sarcoplasmic/endoplasmic reticulum calcium ATPase 1"/>
    <property type="match status" value="1"/>
</dbReference>
<feature type="transmembrane region" description="Helical" evidence="11">
    <location>
        <begin position="738"/>
        <end position="763"/>
    </location>
</feature>
<keyword evidence="9 11" id="KW-0472">Membrane</keyword>
<name>A0A558GDK2_HALVO</name>
<keyword evidence="5" id="KW-0067">ATP-binding</keyword>
<evidence type="ECO:0000256" key="5">
    <source>
        <dbReference type="ARBA" id="ARBA00022840"/>
    </source>
</evidence>
<feature type="transmembrane region" description="Helical" evidence="11">
    <location>
        <begin position="775"/>
        <end position="798"/>
    </location>
</feature>
<gene>
    <name evidence="13" type="ORF">FQA18_04095</name>
</gene>
<dbReference type="Pfam" id="PF00690">
    <property type="entry name" value="Cation_ATPase_N"/>
    <property type="match status" value="1"/>
</dbReference>
<comment type="caution">
    <text evidence="13">The sequence shown here is derived from an EMBL/GenBank/DDBJ whole genome shotgun (WGS) entry which is preliminary data.</text>
</comment>
<dbReference type="InterPro" id="IPR023299">
    <property type="entry name" value="ATPase_P-typ_cyto_dom_N"/>
</dbReference>
<sequence>MDIRPLVSFGRTVHEQATAHREAEEASGREDVSWHALEGEAALERLGSSREGLDADDAARRLDEEGPNELADEEGVSPLSLLVSQFTGPLILLLFVAAGLSLAVGLLPGRDPGYTDAALILLILFGNGLFGFVQDYRAEQALAALREMATPDATVRRGGSIRAVPATEVVPGDVVVLEAGDAVPADARILTAADCRADESTLTGESVPVDKAVDPVESDAALADRRSVLHAGTTVVRGRAEAVVVATAMDTELGGIADQLGQARQRETPFEIEVDRLGRRIGVGIVALILLIAAVQLFLTATDPVVVLLVAVTLAVAAVPEGLPAVVTLTLALGSRTLMERNALVRNLAVVESLGAVDYIVTDKTGTLTENRMTVTRAWLPDDRTVELDGGAASAVTPPVSENGGVPAAAEHGDASVSDPNPDPDPALAALLSCGARCNDTKELDGGDHRGDPTEVALVTAAADAGLDGSRDPDDRLREVPFTSERKRMSVVVDDFDAPGDGPVALVKGAPEEIVARCDRVLVDGEIEAFTDERRERVEATVTTFADDALRVLGFAYAPAVDPDADDETLESGLVLLGLQGMTDPAREGVAEAVADCRDAGVQVTMATGDTPRTARAIAREVGIDADSVVTGTEVAAMDDEELGRVVEETNVFARVAPEHKVRILRALQDAGYTVAMTGDGVNDAPALGNADVGIAMGDRGTQVAQGASDVVLRDDNFVTIRDAIAEGRGIFDNIRKFVNYLLSANAGEVFVVFLGTLLGAALFPEVFASESALVITPVALLWLNLVTDGFPALALGADPKSDDVMHRPPRPRDEGVLDRRTVASILGIGVALTATGLGVFFYALSRSGDLVVAQTVLFTFLVTAELVRTQSVRLRYRLSPLSNPWLLGAVGLSLALHLVLLYTPVADLFGVVPLGLTEWGWVAGAFVPFLVANLCLVWLNDRLFAP</sequence>
<dbReference type="InterPro" id="IPR023214">
    <property type="entry name" value="HAD_sf"/>
</dbReference>
<dbReference type="SUPFAM" id="SSF81660">
    <property type="entry name" value="Metal cation-transporting ATPase, ATP-binding domain N"/>
    <property type="match status" value="1"/>
</dbReference>
<keyword evidence="2" id="KW-0597">Phosphoprotein</keyword>
<dbReference type="NCBIfam" id="TIGR01494">
    <property type="entry name" value="ATPase_P-type"/>
    <property type="match status" value="2"/>
</dbReference>
<dbReference type="InterPro" id="IPR044492">
    <property type="entry name" value="P_typ_ATPase_HD_dom"/>
</dbReference>
<evidence type="ECO:0000256" key="3">
    <source>
        <dbReference type="ARBA" id="ARBA00022692"/>
    </source>
</evidence>
<dbReference type="GO" id="GO:0016887">
    <property type="term" value="F:ATP hydrolysis activity"/>
    <property type="evidence" value="ECO:0007669"/>
    <property type="project" value="InterPro"/>
</dbReference>
<evidence type="ECO:0000256" key="9">
    <source>
        <dbReference type="ARBA" id="ARBA00023136"/>
    </source>
</evidence>
<accession>A0A558GDK2</accession>
<evidence type="ECO:0000313" key="14">
    <source>
        <dbReference type="Proteomes" id="UP000320212"/>
    </source>
</evidence>
<feature type="domain" description="Cation-transporting P-type ATPase N-terminal" evidence="12">
    <location>
        <begin position="33"/>
        <end position="106"/>
    </location>
</feature>
<dbReference type="PANTHER" id="PTHR42861">
    <property type="entry name" value="CALCIUM-TRANSPORTING ATPASE"/>
    <property type="match status" value="1"/>
</dbReference>
<proteinExistence type="predicted"/>
<dbReference type="Pfam" id="PF00689">
    <property type="entry name" value="Cation_ATPase_C"/>
    <property type="match status" value="1"/>
</dbReference>
<dbReference type="Proteomes" id="UP000320212">
    <property type="component" value="Unassembled WGS sequence"/>
</dbReference>
<evidence type="ECO:0000256" key="7">
    <source>
        <dbReference type="ARBA" id="ARBA00022967"/>
    </source>
</evidence>
<protein>
    <submittedName>
        <fullName evidence="13">Cation-transporting P-type ATPase</fullName>
    </submittedName>
</protein>
<dbReference type="SFLD" id="SFLDS00003">
    <property type="entry name" value="Haloacid_Dehalogenase"/>
    <property type="match status" value="1"/>
</dbReference>
<dbReference type="InterPro" id="IPR008250">
    <property type="entry name" value="ATPase_P-typ_transduc_dom_A_sf"/>
</dbReference>
<feature type="transmembrane region" description="Helical" evidence="11">
    <location>
        <begin position="823"/>
        <end position="845"/>
    </location>
</feature>
<dbReference type="Pfam" id="PF13246">
    <property type="entry name" value="Cation_ATPase"/>
    <property type="match status" value="1"/>
</dbReference>
<dbReference type="SMART" id="SM00831">
    <property type="entry name" value="Cation_ATPase_N"/>
    <property type="match status" value="1"/>
</dbReference>
<dbReference type="Gene3D" id="3.40.50.1000">
    <property type="entry name" value="HAD superfamily/HAD-like"/>
    <property type="match status" value="1"/>
</dbReference>
<dbReference type="InterPro" id="IPR059000">
    <property type="entry name" value="ATPase_P-type_domA"/>
</dbReference>
<feature type="region of interest" description="Disordered" evidence="10">
    <location>
        <begin position="393"/>
        <end position="423"/>
    </location>
</feature>
<feature type="transmembrane region" description="Helical" evidence="11">
    <location>
        <begin position="882"/>
        <end position="900"/>
    </location>
</feature>
<dbReference type="InterPro" id="IPR001757">
    <property type="entry name" value="P_typ_ATPase"/>
</dbReference>
<dbReference type="SFLD" id="SFLDG00002">
    <property type="entry name" value="C1.7:_P-type_atpase_like"/>
    <property type="match status" value="1"/>
</dbReference>
<evidence type="ECO:0000256" key="6">
    <source>
        <dbReference type="ARBA" id="ARBA00022842"/>
    </source>
</evidence>
<keyword evidence="4" id="KW-0547">Nucleotide-binding</keyword>
<dbReference type="RefSeq" id="WP_144858483.1">
    <property type="nucleotide sequence ID" value="NZ_VMTR01000015.1"/>
</dbReference>
<organism evidence="13 14">
    <name type="scientific">Haloferax volcanii</name>
    <name type="common">Halobacterium volcanii</name>
    <dbReference type="NCBI Taxonomy" id="2246"/>
    <lineage>
        <taxon>Archaea</taxon>
        <taxon>Methanobacteriati</taxon>
        <taxon>Methanobacteriota</taxon>
        <taxon>Stenosarchaea group</taxon>
        <taxon>Halobacteria</taxon>
        <taxon>Halobacteriales</taxon>
        <taxon>Haloferacaceae</taxon>
        <taxon>Haloferax</taxon>
    </lineage>
</organism>
<keyword evidence="3 11" id="KW-0812">Transmembrane</keyword>
<evidence type="ECO:0000256" key="2">
    <source>
        <dbReference type="ARBA" id="ARBA00022553"/>
    </source>
</evidence>
<keyword evidence="8 11" id="KW-1133">Transmembrane helix</keyword>
<evidence type="ECO:0000259" key="12">
    <source>
        <dbReference type="SMART" id="SM00831"/>
    </source>
</evidence>
<dbReference type="SUPFAM" id="SSF56784">
    <property type="entry name" value="HAD-like"/>
    <property type="match status" value="1"/>
</dbReference>
<dbReference type="PROSITE" id="PS00154">
    <property type="entry name" value="ATPASE_E1_E2"/>
    <property type="match status" value="1"/>
</dbReference>
<dbReference type="Pfam" id="PF00122">
    <property type="entry name" value="E1-E2_ATPase"/>
    <property type="match status" value="1"/>
</dbReference>
<dbReference type="Gene3D" id="3.40.1110.10">
    <property type="entry name" value="Calcium-transporting ATPase, cytoplasmic domain N"/>
    <property type="match status" value="1"/>
</dbReference>
<dbReference type="InterPro" id="IPR006068">
    <property type="entry name" value="ATPase_P-typ_cation-transptr_C"/>
</dbReference>
<evidence type="ECO:0000256" key="10">
    <source>
        <dbReference type="SAM" id="MobiDB-lite"/>
    </source>
</evidence>
<dbReference type="SUPFAM" id="SSF81653">
    <property type="entry name" value="Calcium ATPase, transduction domain A"/>
    <property type="match status" value="1"/>
</dbReference>
<evidence type="ECO:0000256" key="11">
    <source>
        <dbReference type="SAM" id="Phobius"/>
    </source>
</evidence>
<feature type="transmembrane region" description="Helical" evidence="11">
    <location>
        <begin position="281"/>
        <end position="299"/>
    </location>
</feature>